<protein>
    <recommendedName>
        <fullName evidence="3">DNA polymerase III psi subunit</fullName>
    </recommendedName>
</protein>
<dbReference type="EMBL" id="SMGO01000002">
    <property type="protein sequence ID" value="TCK82802.1"/>
    <property type="molecule type" value="Genomic_DNA"/>
</dbReference>
<evidence type="ECO:0000313" key="2">
    <source>
        <dbReference type="Proteomes" id="UP000294616"/>
    </source>
</evidence>
<sequence>MSPLNTSNPLALQALMSETIFDIDFQSPSIDDASFEIRPIQTESEIVLKTYGGNNKNILFVISDNSNEFLSADAEIAFMKILKALKLALEDIVVLNHNEPDKGLTFGKVKEKLNPKNCIFLGAEPQLLGIEGCAENILKIQDDIQFLYSYSFEEMLRDTEKKRLFWDAIKLMSL</sequence>
<comment type="caution">
    <text evidence="1">The sequence shown here is derived from an EMBL/GenBank/DDBJ whole genome shotgun (WGS) entry which is preliminary data.</text>
</comment>
<accession>A0A4R1LVC0</accession>
<evidence type="ECO:0000313" key="1">
    <source>
        <dbReference type="EMBL" id="TCK82802.1"/>
    </source>
</evidence>
<keyword evidence="2" id="KW-1185">Reference proteome</keyword>
<organism evidence="1 2">
    <name type="scientific">Albibacterium bauzanense</name>
    <dbReference type="NCBI Taxonomy" id="653929"/>
    <lineage>
        <taxon>Bacteria</taxon>
        <taxon>Pseudomonadati</taxon>
        <taxon>Bacteroidota</taxon>
        <taxon>Sphingobacteriia</taxon>
        <taxon>Sphingobacteriales</taxon>
        <taxon>Sphingobacteriaceae</taxon>
        <taxon>Albibacterium</taxon>
    </lineage>
</organism>
<dbReference type="RefSeq" id="WP_132222947.1">
    <property type="nucleotide sequence ID" value="NZ_SMGO01000002.1"/>
</dbReference>
<proteinExistence type="predicted"/>
<dbReference type="Proteomes" id="UP000294616">
    <property type="component" value="Unassembled WGS sequence"/>
</dbReference>
<dbReference type="OrthoDB" id="797407at2"/>
<name>A0A4R1LVC0_9SPHI</name>
<evidence type="ECO:0008006" key="3">
    <source>
        <dbReference type="Google" id="ProtNLM"/>
    </source>
</evidence>
<dbReference type="AlphaFoldDB" id="A0A4R1LVC0"/>
<gene>
    <name evidence="1" type="ORF">C8N28_1387</name>
</gene>
<reference evidence="1 2" key="1">
    <citation type="submission" date="2019-03" db="EMBL/GenBank/DDBJ databases">
        <title>Genomic Encyclopedia of Archaeal and Bacterial Type Strains, Phase II (KMG-II): from individual species to whole genera.</title>
        <authorList>
            <person name="Goeker M."/>
        </authorList>
    </citation>
    <scope>NUCLEOTIDE SEQUENCE [LARGE SCALE GENOMIC DNA]</scope>
    <source>
        <strain evidence="1 2">DSM 22554</strain>
    </source>
</reference>